<organism evidence="4 5">
    <name type="scientific">Actinophytocola glycyrrhizae</name>
    <dbReference type="NCBI Taxonomy" id="2044873"/>
    <lineage>
        <taxon>Bacteria</taxon>
        <taxon>Bacillati</taxon>
        <taxon>Actinomycetota</taxon>
        <taxon>Actinomycetes</taxon>
        <taxon>Pseudonocardiales</taxon>
        <taxon>Pseudonocardiaceae</taxon>
    </lineage>
</organism>
<dbReference type="EMBL" id="JBHSIS010000010">
    <property type="protein sequence ID" value="MFC4856735.1"/>
    <property type="molecule type" value="Genomic_DNA"/>
</dbReference>
<name>A0ABV9S8Z7_9PSEU</name>
<keyword evidence="2" id="KW-0812">Transmembrane</keyword>
<feature type="chain" id="PRO_5046438783" description="Lipoprotein" evidence="3">
    <location>
        <begin position="24"/>
        <end position="180"/>
    </location>
</feature>
<feature type="region of interest" description="Disordered" evidence="1">
    <location>
        <begin position="156"/>
        <end position="180"/>
    </location>
</feature>
<sequence>MARAALAGLLALLLALAGCAALADLGELRADLESAGYDATNINNNTTNGFTVLSIDVSMPDAVPTDEDAERVAEVVWRKYQDDFDQLLVTMNGAVRLDATPEDLTGLFGDRPGDVAAADREDGSSATTTVIVVVVCAVVFAGLMVLVWLRGRRPPPPPLAPPGHHQPGGYYQYPPPPPQG</sequence>
<evidence type="ECO:0000313" key="5">
    <source>
        <dbReference type="Proteomes" id="UP001595859"/>
    </source>
</evidence>
<proteinExistence type="predicted"/>
<dbReference type="PROSITE" id="PS51257">
    <property type="entry name" value="PROKAR_LIPOPROTEIN"/>
    <property type="match status" value="1"/>
</dbReference>
<keyword evidence="2" id="KW-1133">Transmembrane helix</keyword>
<feature type="compositionally biased region" description="Low complexity" evidence="1">
    <location>
        <begin position="162"/>
        <end position="172"/>
    </location>
</feature>
<keyword evidence="3" id="KW-0732">Signal</keyword>
<evidence type="ECO:0000256" key="3">
    <source>
        <dbReference type="SAM" id="SignalP"/>
    </source>
</evidence>
<feature type="signal peptide" evidence="3">
    <location>
        <begin position="1"/>
        <end position="23"/>
    </location>
</feature>
<accession>A0ABV9S8Z7</accession>
<keyword evidence="2" id="KW-0472">Membrane</keyword>
<evidence type="ECO:0000256" key="1">
    <source>
        <dbReference type="SAM" id="MobiDB-lite"/>
    </source>
</evidence>
<evidence type="ECO:0000313" key="4">
    <source>
        <dbReference type="EMBL" id="MFC4856735.1"/>
    </source>
</evidence>
<dbReference type="RefSeq" id="WP_378058693.1">
    <property type="nucleotide sequence ID" value="NZ_JBHSIS010000010.1"/>
</dbReference>
<keyword evidence="5" id="KW-1185">Reference proteome</keyword>
<reference evidence="5" key="1">
    <citation type="journal article" date="2019" name="Int. J. Syst. Evol. Microbiol.">
        <title>The Global Catalogue of Microorganisms (GCM) 10K type strain sequencing project: providing services to taxonomists for standard genome sequencing and annotation.</title>
        <authorList>
            <consortium name="The Broad Institute Genomics Platform"/>
            <consortium name="The Broad Institute Genome Sequencing Center for Infectious Disease"/>
            <person name="Wu L."/>
            <person name="Ma J."/>
        </authorList>
    </citation>
    <scope>NUCLEOTIDE SEQUENCE [LARGE SCALE GENOMIC DNA]</scope>
    <source>
        <strain evidence="5">ZS-22-S1</strain>
    </source>
</reference>
<evidence type="ECO:0008006" key="6">
    <source>
        <dbReference type="Google" id="ProtNLM"/>
    </source>
</evidence>
<feature type="transmembrane region" description="Helical" evidence="2">
    <location>
        <begin position="130"/>
        <end position="149"/>
    </location>
</feature>
<dbReference type="Proteomes" id="UP001595859">
    <property type="component" value="Unassembled WGS sequence"/>
</dbReference>
<gene>
    <name evidence="4" type="ORF">ACFPCV_24780</name>
</gene>
<protein>
    <recommendedName>
        <fullName evidence="6">Lipoprotein</fullName>
    </recommendedName>
</protein>
<comment type="caution">
    <text evidence="4">The sequence shown here is derived from an EMBL/GenBank/DDBJ whole genome shotgun (WGS) entry which is preliminary data.</text>
</comment>
<evidence type="ECO:0000256" key="2">
    <source>
        <dbReference type="SAM" id="Phobius"/>
    </source>
</evidence>